<dbReference type="GO" id="GO:0005737">
    <property type="term" value="C:cytoplasm"/>
    <property type="evidence" value="ECO:0007669"/>
    <property type="project" value="TreeGrafter"/>
</dbReference>
<gene>
    <name evidence="1" type="ORF">AYW79_09090</name>
</gene>
<dbReference type="Proteomes" id="UP000077421">
    <property type="component" value="Unassembled WGS sequence"/>
</dbReference>
<dbReference type="SMART" id="SM00855">
    <property type="entry name" value="PGAM"/>
    <property type="match status" value="1"/>
</dbReference>
<proteinExistence type="predicted"/>
<evidence type="ECO:0008006" key="3">
    <source>
        <dbReference type="Google" id="ProtNLM"/>
    </source>
</evidence>
<organism evidence="1 2">
    <name type="scientific">Ferroacidibacillus organovorans</name>
    <dbReference type="NCBI Taxonomy" id="1765683"/>
    <lineage>
        <taxon>Bacteria</taxon>
        <taxon>Bacillati</taxon>
        <taxon>Bacillota</taxon>
        <taxon>Bacilli</taxon>
        <taxon>Bacillales</taxon>
        <taxon>Alicyclobacillaceae</taxon>
        <taxon>Ferroacidibacillus</taxon>
    </lineage>
</organism>
<dbReference type="Gene3D" id="3.40.50.1240">
    <property type="entry name" value="Phosphoglycerate mutase-like"/>
    <property type="match status" value="1"/>
</dbReference>
<accession>A0A853KB81</accession>
<dbReference type="PANTHER" id="PTHR48100:SF59">
    <property type="entry name" value="ADENOSYLCOBALAMIN_ALPHA-RIBAZOLE PHOSPHATASE"/>
    <property type="match status" value="1"/>
</dbReference>
<dbReference type="InterPro" id="IPR013078">
    <property type="entry name" value="His_Pase_superF_clade-1"/>
</dbReference>
<protein>
    <recommendedName>
        <fullName evidence="3">Phosphoglycerate mutase</fullName>
    </recommendedName>
</protein>
<dbReference type="EMBL" id="LSUQ01000025">
    <property type="protein sequence ID" value="OAG93721.1"/>
    <property type="molecule type" value="Genomic_DNA"/>
</dbReference>
<comment type="caution">
    <text evidence="1">The sequence shown here is derived from an EMBL/GenBank/DDBJ whole genome shotgun (WGS) entry which is preliminary data.</text>
</comment>
<dbReference type="GO" id="GO:0016791">
    <property type="term" value="F:phosphatase activity"/>
    <property type="evidence" value="ECO:0007669"/>
    <property type="project" value="TreeGrafter"/>
</dbReference>
<dbReference type="CDD" id="cd07067">
    <property type="entry name" value="HP_PGM_like"/>
    <property type="match status" value="1"/>
</dbReference>
<reference evidence="1 2" key="1">
    <citation type="submission" date="2016-02" db="EMBL/GenBank/DDBJ databases">
        <title>Draft genome sequence of Acidibacillus ferrooxidans SLC66.</title>
        <authorList>
            <person name="Oliveira G."/>
            <person name="Nancucheo I."/>
            <person name="Dall'Agnol H."/>
            <person name="Johnson B."/>
            <person name="Oliveira R."/>
            <person name="Nunes G.L."/>
            <person name="Tzotzos G."/>
            <person name="Orellana S.C."/>
            <person name="Salim A.C."/>
            <person name="Araujo F.M."/>
        </authorList>
    </citation>
    <scope>NUCLEOTIDE SEQUENCE [LARGE SCALE GENOMIC DNA]</scope>
    <source>
        <strain evidence="1 2">SLC66</strain>
    </source>
</reference>
<dbReference type="SUPFAM" id="SSF53254">
    <property type="entry name" value="Phosphoglycerate mutase-like"/>
    <property type="match status" value="1"/>
</dbReference>
<dbReference type="RefSeq" id="WP_067564764.1">
    <property type="nucleotide sequence ID" value="NZ_LSUQ01000025.1"/>
</dbReference>
<dbReference type="InterPro" id="IPR050275">
    <property type="entry name" value="PGM_Phosphatase"/>
</dbReference>
<sequence length="197" mass="22545">MITEIYLVRHADSDYSSGDEETRTLSERGRIDALTVTELLMKERIQMVCSSPYVRAIQTIKGTATRLGVTIDLDERFRERKFAQSDYIVTDPLEAIERSFIEPEFALPGGESIRDVERRGISAMNEVLQKHNGKRVAIGIHGGIMTIIMHHYDSRFDFNFFRHLPKPDIYKLSFKNENINGIEKIGTFGDKTISESN</sequence>
<name>A0A853KB81_9BACL</name>
<dbReference type="AlphaFoldDB" id="A0A853KB81"/>
<dbReference type="PANTHER" id="PTHR48100">
    <property type="entry name" value="BROAD-SPECIFICITY PHOSPHATASE YOR283W-RELATED"/>
    <property type="match status" value="1"/>
</dbReference>
<dbReference type="Pfam" id="PF00300">
    <property type="entry name" value="His_Phos_1"/>
    <property type="match status" value="1"/>
</dbReference>
<evidence type="ECO:0000313" key="1">
    <source>
        <dbReference type="EMBL" id="OAG93721.1"/>
    </source>
</evidence>
<evidence type="ECO:0000313" key="2">
    <source>
        <dbReference type="Proteomes" id="UP000077421"/>
    </source>
</evidence>
<dbReference type="InterPro" id="IPR029033">
    <property type="entry name" value="His_PPase_superfam"/>
</dbReference>